<dbReference type="AlphaFoldDB" id="A0A8S4BNU9"/>
<dbReference type="CDD" id="cd00099">
    <property type="entry name" value="IgV"/>
    <property type="match status" value="3"/>
</dbReference>
<dbReference type="InterPro" id="IPR036179">
    <property type="entry name" value="Ig-like_dom_sf"/>
</dbReference>
<dbReference type="PROSITE" id="PS50835">
    <property type="entry name" value="IG_LIKE"/>
    <property type="match status" value="3"/>
</dbReference>
<evidence type="ECO:0000256" key="5">
    <source>
        <dbReference type="ARBA" id="ARBA00023136"/>
    </source>
</evidence>
<dbReference type="Proteomes" id="UP000677803">
    <property type="component" value="Unassembled WGS sequence"/>
</dbReference>
<evidence type="ECO:0000256" key="3">
    <source>
        <dbReference type="ARBA" id="ARBA00022729"/>
    </source>
</evidence>
<organism evidence="10 11">
    <name type="scientific">Menidia menidia</name>
    <name type="common">Atlantic silverside</name>
    <dbReference type="NCBI Taxonomy" id="238744"/>
    <lineage>
        <taxon>Eukaryota</taxon>
        <taxon>Metazoa</taxon>
        <taxon>Chordata</taxon>
        <taxon>Craniata</taxon>
        <taxon>Vertebrata</taxon>
        <taxon>Euteleostomi</taxon>
        <taxon>Actinopterygii</taxon>
        <taxon>Neopterygii</taxon>
        <taxon>Teleostei</taxon>
        <taxon>Neoteleostei</taxon>
        <taxon>Acanthomorphata</taxon>
        <taxon>Ovalentaria</taxon>
        <taxon>Atherinomorphae</taxon>
        <taxon>Atheriniformes</taxon>
        <taxon>Atherinopsidae</taxon>
        <taxon>Menidiinae</taxon>
        <taxon>Menidia</taxon>
    </lineage>
</organism>
<evidence type="ECO:0000256" key="7">
    <source>
        <dbReference type="ARBA" id="ARBA00023180"/>
    </source>
</evidence>
<evidence type="ECO:0000313" key="11">
    <source>
        <dbReference type="Proteomes" id="UP000677803"/>
    </source>
</evidence>
<keyword evidence="5 8" id="KW-0472">Membrane</keyword>
<dbReference type="InterPro" id="IPR052051">
    <property type="entry name" value="TCR_complex_component"/>
</dbReference>
<dbReference type="EMBL" id="CAJRST010036666">
    <property type="protein sequence ID" value="CAG5989172.1"/>
    <property type="molecule type" value="Genomic_DNA"/>
</dbReference>
<keyword evidence="8" id="KW-0812">Transmembrane</keyword>
<accession>A0A8S4BNU9</accession>
<dbReference type="InterPro" id="IPR003599">
    <property type="entry name" value="Ig_sub"/>
</dbReference>
<evidence type="ECO:0000256" key="8">
    <source>
        <dbReference type="SAM" id="Phobius"/>
    </source>
</evidence>
<dbReference type="PANTHER" id="PTHR19433:SF133">
    <property type="entry name" value="IMMUNE-TYPE RECEPTOR 5 PRECURSOR-RELATED"/>
    <property type="match status" value="1"/>
</dbReference>
<dbReference type="SMART" id="SM00406">
    <property type="entry name" value="IGv"/>
    <property type="match status" value="3"/>
</dbReference>
<reference evidence="10" key="1">
    <citation type="submission" date="2021-05" db="EMBL/GenBank/DDBJ databases">
        <authorList>
            <person name="Tigano A."/>
        </authorList>
    </citation>
    <scope>NUCLEOTIDE SEQUENCE</scope>
</reference>
<keyword evidence="3" id="KW-0732">Signal</keyword>
<evidence type="ECO:0000256" key="2">
    <source>
        <dbReference type="ARBA" id="ARBA00022475"/>
    </source>
</evidence>
<protein>
    <submittedName>
        <fullName evidence="10">(Atlantic silverside) hypothetical protein</fullName>
    </submittedName>
</protein>
<dbReference type="Pfam" id="PF07686">
    <property type="entry name" value="V-set"/>
    <property type="match status" value="2"/>
</dbReference>
<dbReference type="GO" id="GO:0005886">
    <property type="term" value="C:plasma membrane"/>
    <property type="evidence" value="ECO:0007669"/>
    <property type="project" value="UniProtKB-SubCell"/>
</dbReference>
<keyword evidence="8" id="KW-1133">Transmembrane helix</keyword>
<proteinExistence type="predicted"/>
<keyword evidence="4" id="KW-0391">Immunity</keyword>
<evidence type="ECO:0000256" key="6">
    <source>
        <dbReference type="ARBA" id="ARBA00023157"/>
    </source>
</evidence>
<evidence type="ECO:0000313" key="10">
    <source>
        <dbReference type="EMBL" id="CAG5989172.1"/>
    </source>
</evidence>
<dbReference type="Gene3D" id="2.60.40.10">
    <property type="entry name" value="Immunoglobulins"/>
    <property type="match status" value="4"/>
</dbReference>
<dbReference type="SUPFAM" id="SSF48726">
    <property type="entry name" value="Immunoglobulin"/>
    <property type="match status" value="4"/>
</dbReference>
<dbReference type="InterPro" id="IPR013106">
    <property type="entry name" value="Ig_V-set"/>
</dbReference>
<dbReference type="InterPro" id="IPR013783">
    <property type="entry name" value="Ig-like_fold"/>
</dbReference>
<keyword evidence="11" id="KW-1185">Reference proteome</keyword>
<feature type="transmembrane region" description="Helical" evidence="8">
    <location>
        <begin position="514"/>
        <end position="538"/>
    </location>
</feature>
<comment type="subcellular location">
    <subcellularLocation>
        <location evidence="1">Cell membrane</location>
    </subcellularLocation>
</comment>
<comment type="caution">
    <text evidence="10">The sequence shown here is derived from an EMBL/GenBank/DDBJ whole genome shotgun (WGS) entry which is preliminary data.</text>
</comment>
<keyword evidence="2" id="KW-1003">Cell membrane</keyword>
<keyword evidence="7" id="KW-0325">Glycoprotein</keyword>
<dbReference type="GO" id="GO:0002376">
    <property type="term" value="P:immune system process"/>
    <property type="evidence" value="ECO:0007669"/>
    <property type="project" value="UniProtKB-KW"/>
</dbReference>
<evidence type="ECO:0000256" key="1">
    <source>
        <dbReference type="ARBA" id="ARBA00004236"/>
    </source>
</evidence>
<feature type="domain" description="Ig-like" evidence="9">
    <location>
        <begin position="289"/>
        <end position="376"/>
    </location>
</feature>
<dbReference type="SMART" id="SM00408">
    <property type="entry name" value="IGc2"/>
    <property type="match status" value="2"/>
</dbReference>
<gene>
    <name evidence="10" type="ORF">MMEN_LOCUS17185</name>
</gene>
<evidence type="ECO:0000256" key="4">
    <source>
        <dbReference type="ARBA" id="ARBA00022859"/>
    </source>
</evidence>
<evidence type="ECO:0000259" key="9">
    <source>
        <dbReference type="PROSITE" id="PS50835"/>
    </source>
</evidence>
<dbReference type="InterPro" id="IPR007110">
    <property type="entry name" value="Ig-like_dom"/>
</dbReference>
<dbReference type="InterPro" id="IPR003598">
    <property type="entry name" value="Ig_sub2"/>
</dbReference>
<dbReference type="GO" id="GO:0009617">
    <property type="term" value="P:response to bacterium"/>
    <property type="evidence" value="ECO:0007669"/>
    <property type="project" value="TreeGrafter"/>
</dbReference>
<feature type="domain" description="Ig-like" evidence="9">
    <location>
        <begin position="415"/>
        <end position="493"/>
    </location>
</feature>
<feature type="domain" description="Ig-like" evidence="9">
    <location>
        <begin position="3"/>
        <end position="103"/>
    </location>
</feature>
<sequence length="618" mass="69482">MIQTIEVSSPISLTVVKLGDNAALYCKASEKALYSLTWYKQPLGHMFQEVASVVNAYKRMSDSRFRIVVEESQHLLIIPNVTKGDEAAYYCQTRSRLSDTFVNGTFLAVIEYNQQESVHFKQSPNADLVEPRDTVALQCPLCRKKKESGARCQGDHGVYWLRSGLEGFHPGILFTQRNISNEDMEKGCSYSLSRDGLSDAATFYCAVVTCGRIMFSGETRVEKKPELDPVVVVLGGLLACSVTLTVLCVLYDGRANEVNYGSVEFQNDEYQHVVLLTKKQSLIQTEEVPRHITLTELELGANVTFRCSILKKNRFLHWYKQALGKMSQTIASGVYAKLEKTEPFRDQRYQVQKANGTWSLTISFVDKEDEALYFCQSGTEYLQTFIDGFYLAVKDDDQQTAVYVDQTPDRAAVWEGDSVTLHCSLLSQKNQSPVKCPGSNSVHWFRAGSGKSQPSFIYRNNNSTDDDFGRKCVYSFSRTLQDSSDAGTYYCAVVTCGDILFGKGTQVDTRTKPGLLICVLGGLLVCCVIVIVFLLFYINRERAGIRVSPCLRNDVLTEDRSSYLDKDEYALSYTALSFSRKNITHSNKRRDHAECVYSGVREKVQSHTQLSLQAEQCL</sequence>
<dbReference type="PANTHER" id="PTHR19433">
    <property type="entry name" value="T-CELL RECEPTOR ALPHA CHAIN V REGION-RELATED"/>
    <property type="match status" value="1"/>
</dbReference>
<name>A0A8S4BNU9_9TELE</name>
<keyword evidence="6" id="KW-1015">Disulfide bond</keyword>
<dbReference type="OrthoDB" id="8947657at2759"/>
<dbReference type="SMART" id="SM00409">
    <property type="entry name" value="IG"/>
    <property type="match status" value="4"/>
</dbReference>